<dbReference type="GO" id="GO:0005634">
    <property type="term" value="C:nucleus"/>
    <property type="evidence" value="ECO:0007669"/>
    <property type="project" value="UniProtKB-SubCell"/>
</dbReference>
<evidence type="ECO:0000259" key="9">
    <source>
        <dbReference type="PROSITE" id="PS50217"/>
    </source>
</evidence>
<comment type="caution">
    <text evidence="10">The sequence shown here is derived from an EMBL/GenBank/DDBJ whole genome shotgun (WGS) entry which is preliminary data.</text>
</comment>
<evidence type="ECO:0000256" key="4">
    <source>
        <dbReference type="ARBA" id="ARBA00023125"/>
    </source>
</evidence>
<sequence>MDEIPEDLWSFSVPSLCSLQNNDISSSTLKMKLTNTTSELDFQRFLQEFSIDHDTYVSKPPSSIDNNQKMVAQCNSSPTKIGINNKEISSSTPTIRDPKEYETYLKHRLDKTCDKIKASIPTNNTSPQESTSTPHESNRNLGSQSSTERPTEYDLLSNVQGNKDDSASGRHQVDSGSSMPLQVMAPLQSEEQCSDELEEELVMTKHPYYNDAKKMRRLLQNRESARRSRKKKQVQENEIEKQVAELKADQDSKTKLVIELSHRFSEEVVNNRLLQAKIEILKAKIKMAEDTLKRVDNSMEKQQNLHFSMVASNMDPSFVLVQHDPHRQSCVLPSSNTYDMQSNKGYMHLSRCHEAADHTSEHSMDCLENSHRHIYLDENFESNHERRDKK</sequence>
<dbReference type="GO" id="GO:0003700">
    <property type="term" value="F:DNA-binding transcription factor activity"/>
    <property type="evidence" value="ECO:0007669"/>
    <property type="project" value="InterPro"/>
</dbReference>
<evidence type="ECO:0000313" key="11">
    <source>
        <dbReference type="Proteomes" id="UP001454036"/>
    </source>
</evidence>
<evidence type="ECO:0000313" key="10">
    <source>
        <dbReference type="EMBL" id="GAA0164561.1"/>
    </source>
</evidence>
<feature type="region of interest" description="Disordered" evidence="8">
    <location>
        <begin position="116"/>
        <end position="151"/>
    </location>
</feature>
<evidence type="ECO:0000256" key="5">
    <source>
        <dbReference type="ARBA" id="ARBA00023163"/>
    </source>
</evidence>
<dbReference type="GO" id="GO:0003677">
    <property type="term" value="F:DNA binding"/>
    <property type="evidence" value="ECO:0007669"/>
    <property type="project" value="UniProtKB-KW"/>
</dbReference>
<dbReference type="SUPFAM" id="SSF57959">
    <property type="entry name" value="Leucine zipper domain"/>
    <property type="match status" value="1"/>
</dbReference>
<organism evidence="10 11">
    <name type="scientific">Lithospermum erythrorhizon</name>
    <name type="common">Purple gromwell</name>
    <name type="synonym">Lithospermum officinale var. erythrorhizon</name>
    <dbReference type="NCBI Taxonomy" id="34254"/>
    <lineage>
        <taxon>Eukaryota</taxon>
        <taxon>Viridiplantae</taxon>
        <taxon>Streptophyta</taxon>
        <taxon>Embryophyta</taxon>
        <taxon>Tracheophyta</taxon>
        <taxon>Spermatophyta</taxon>
        <taxon>Magnoliopsida</taxon>
        <taxon>eudicotyledons</taxon>
        <taxon>Gunneridae</taxon>
        <taxon>Pentapetalae</taxon>
        <taxon>asterids</taxon>
        <taxon>lamiids</taxon>
        <taxon>Boraginales</taxon>
        <taxon>Boraginaceae</taxon>
        <taxon>Boraginoideae</taxon>
        <taxon>Lithospermeae</taxon>
        <taxon>Lithospermum</taxon>
    </lineage>
</organism>
<feature type="compositionally biased region" description="Basic and acidic residues" evidence="8">
    <location>
        <begin position="162"/>
        <end position="173"/>
    </location>
</feature>
<dbReference type="PROSITE" id="PS00036">
    <property type="entry name" value="BZIP_BASIC"/>
    <property type="match status" value="1"/>
</dbReference>
<evidence type="ECO:0000256" key="2">
    <source>
        <dbReference type="ARBA" id="ARBA00007163"/>
    </source>
</evidence>
<keyword evidence="11" id="KW-1185">Reference proteome</keyword>
<evidence type="ECO:0000256" key="7">
    <source>
        <dbReference type="SAM" id="Coils"/>
    </source>
</evidence>
<feature type="region of interest" description="Disordered" evidence="8">
    <location>
        <begin position="158"/>
        <end position="177"/>
    </location>
</feature>
<evidence type="ECO:0000256" key="3">
    <source>
        <dbReference type="ARBA" id="ARBA00023015"/>
    </source>
</evidence>
<dbReference type="InterPro" id="IPR046347">
    <property type="entry name" value="bZIP_sf"/>
</dbReference>
<comment type="subcellular location">
    <subcellularLocation>
        <location evidence="1">Nucleus</location>
    </subcellularLocation>
</comment>
<dbReference type="Gene3D" id="1.20.5.170">
    <property type="match status" value="1"/>
</dbReference>
<reference evidence="10 11" key="1">
    <citation type="submission" date="2024-01" db="EMBL/GenBank/DDBJ databases">
        <title>The complete chloroplast genome sequence of Lithospermum erythrorhizon: insights into the phylogenetic relationship among Boraginaceae species and the maternal lineages of purple gromwells.</title>
        <authorList>
            <person name="Okada T."/>
            <person name="Watanabe K."/>
        </authorList>
    </citation>
    <scope>NUCLEOTIDE SEQUENCE [LARGE SCALE GENOMIC DNA]</scope>
</reference>
<comment type="similarity">
    <text evidence="2">Belongs to the bZIP family.</text>
</comment>
<dbReference type="SMART" id="SM00338">
    <property type="entry name" value="BRLZ"/>
    <property type="match status" value="1"/>
</dbReference>
<accession>A0AAV3QN16</accession>
<dbReference type="InterPro" id="IPR004827">
    <property type="entry name" value="bZIP"/>
</dbReference>
<dbReference type="Proteomes" id="UP001454036">
    <property type="component" value="Unassembled WGS sequence"/>
</dbReference>
<evidence type="ECO:0000256" key="1">
    <source>
        <dbReference type="ARBA" id="ARBA00004123"/>
    </source>
</evidence>
<name>A0AAV3QN16_LITER</name>
<keyword evidence="4" id="KW-0238">DNA-binding</keyword>
<dbReference type="CDD" id="cd14702">
    <property type="entry name" value="bZIP_plant_GBF1"/>
    <property type="match status" value="1"/>
</dbReference>
<dbReference type="AlphaFoldDB" id="A0AAV3QN16"/>
<dbReference type="InterPro" id="IPR045314">
    <property type="entry name" value="bZIP_plant_GBF1"/>
</dbReference>
<keyword evidence="3" id="KW-0805">Transcription regulation</keyword>
<feature type="domain" description="BZIP" evidence="9">
    <location>
        <begin position="211"/>
        <end position="252"/>
    </location>
</feature>
<dbReference type="EMBL" id="BAABME010005089">
    <property type="protein sequence ID" value="GAA0164561.1"/>
    <property type="molecule type" value="Genomic_DNA"/>
</dbReference>
<dbReference type="PROSITE" id="PS50217">
    <property type="entry name" value="BZIP"/>
    <property type="match status" value="1"/>
</dbReference>
<feature type="compositionally biased region" description="Polar residues" evidence="8">
    <location>
        <begin position="120"/>
        <end position="148"/>
    </location>
</feature>
<dbReference type="PANTHER" id="PTHR46408:SF8">
    <property type="entry name" value="BASIC LEUCINE ZIPPER 9"/>
    <property type="match status" value="1"/>
</dbReference>
<proteinExistence type="inferred from homology"/>
<keyword evidence="5" id="KW-0804">Transcription</keyword>
<evidence type="ECO:0000256" key="6">
    <source>
        <dbReference type="ARBA" id="ARBA00023242"/>
    </source>
</evidence>
<gene>
    <name evidence="10" type="ORF">LIER_20163</name>
</gene>
<keyword evidence="6" id="KW-0539">Nucleus</keyword>
<keyword evidence="7" id="KW-0175">Coiled coil</keyword>
<dbReference type="PANTHER" id="PTHR46408">
    <property type="entry name" value="BASIC LEUCINE ZIPPER 63"/>
    <property type="match status" value="1"/>
</dbReference>
<protein>
    <recommendedName>
        <fullName evidence="9">BZIP domain-containing protein</fullName>
    </recommendedName>
</protein>
<dbReference type="Pfam" id="PF07716">
    <property type="entry name" value="bZIP_2"/>
    <property type="match status" value="1"/>
</dbReference>
<feature type="coiled-coil region" evidence="7">
    <location>
        <begin position="215"/>
        <end position="305"/>
    </location>
</feature>
<evidence type="ECO:0000256" key="8">
    <source>
        <dbReference type="SAM" id="MobiDB-lite"/>
    </source>
</evidence>